<evidence type="ECO:0000313" key="6">
    <source>
        <dbReference type="Proteomes" id="UP001392437"/>
    </source>
</evidence>
<evidence type="ECO:0000256" key="2">
    <source>
        <dbReference type="SAM" id="MobiDB-lite"/>
    </source>
</evidence>
<proteinExistence type="predicted"/>
<dbReference type="Gene3D" id="2.130.10.10">
    <property type="entry name" value="YVTN repeat-like/Quinoprotein amine dehydrogenase"/>
    <property type="match status" value="2"/>
</dbReference>
<evidence type="ECO:0000259" key="3">
    <source>
        <dbReference type="Pfam" id="PF22939"/>
    </source>
</evidence>
<feature type="region of interest" description="Disordered" evidence="2">
    <location>
        <begin position="1"/>
        <end position="56"/>
    </location>
</feature>
<dbReference type="SMART" id="SM00320">
    <property type="entry name" value="WD40"/>
    <property type="match status" value="3"/>
</dbReference>
<dbReference type="SUPFAM" id="SSF52540">
    <property type="entry name" value="P-loop containing nucleoside triphosphate hydrolases"/>
    <property type="match status" value="1"/>
</dbReference>
<dbReference type="SUPFAM" id="SSF50978">
    <property type="entry name" value="WD40 repeat-like"/>
    <property type="match status" value="1"/>
</dbReference>
<reference evidence="5 6" key="1">
    <citation type="submission" date="2023-01" db="EMBL/GenBank/DDBJ databases">
        <title>Analysis of 21 Apiospora genomes using comparative genomics revels a genus with tremendous synthesis potential of carbohydrate active enzymes and secondary metabolites.</title>
        <authorList>
            <person name="Sorensen T."/>
        </authorList>
    </citation>
    <scope>NUCLEOTIDE SEQUENCE [LARGE SCALE GENOMIC DNA]</scope>
    <source>
        <strain evidence="5 6">CBS 117206</strain>
    </source>
</reference>
<dbReference type="InterPro" id="IPR056884">
    <property type="entry name" value="NPHP3-like_N"/>
</dbReference>
<keyword evidence="6" id="KW-1185">Reference proteome</keyword>
<name>A0AAW0QU38_9PEZI</name>
<dbReference type="InterPro" id="IPR027417">
    <property type="entry name" value="P-loop_NTPase"/>
</dbReference>
<dbReference type="InterPro" id="IPR015943">
    <property type="entry name" value="WD40/YVTN_repeat-like_dom_sf"/>
</dbReference>
<dbReference type="InterPro" id="IPR029058">
    <property type="entry name" value="AB_hydrolase_fold"/>
</dbReference>
<dbReference type="Gene3D" id="3.40.50.300">
    <property type="entry name" value="P-loop containing nucleotide triphosphate hydrolases"/>
    <property type="match status" value="1"/>
</dbReference>
<evidence type="ECO:0000259" key="4">
    <source>
        <dbReference type="Pfam" id="PF24883"/>
    </source>
</evidence>
<feature type="compositionally biased region" description="Basic residues" evidence="2">
    <location>
        <begin position="1"/>
        <end position="10"/>
    </location>
</feature>
<feature type="domain" description="Nephrocystin 3-like N-terminal" evidence="4">
    <location>
        <begin position="383"/>
        <end position="546"/>
    </location>
</feature>
<protein>
    <recommendedName>
        <fullName evidence="7">WD40 repeat</fullName>
    </recommendedName>
</protein>
<dbReference type="InterPro" id="IPR054471">
    <property type="entry name" value="GPIID_WHD"/>
</dbReference>
<gene>
    <name evidence="5" type="ORF">PG999_012282</name>
</gene>
<dbReference type="EMBL" id="JAQQWP010000009">
    <property type="protein sequence ID" value="KAK8101908.1"/>
    <property type="molecule type" value="Genomic_DNA"/>
</dbReference>
<accession>A0AAW0QU38</accession>
<dbReference type="PANTHER" id="PTHR10039">
    <property type="entry name" value="AMELOGENIN"/>
    <property type="match status" value="1"/>
</dbReference>
<dbReference type="Pfam" id="PF24883">
    <property type="entry name" value="NPHP3_N"/>
    <property type="match status" value="1"/>
</dbReference>
<evidence type="ECO:0008006" key="7">
    <source>
        <dbReference type="Google" id="ProtNLM"/>
    </source>
</evidence>
<dbReference type="SUPFAM" id="SSF101908">
    <property type="entry name" value="Putative isomerase YbhE"/>
    <property type="match status" value="1"/>
</dbReference>
<dbReference type="SUPFAM" id="SSF53474">
    <property type="entry name" value="alpha/beta-Hydrolases"/>
    <property type="match status" value="1"/>
</dbReference>
<dbReference type="PANTHER" id="PTHR10039:SF16">
    <property type="entry name" value="GPI INOSITOL-DEACYLASE"/>
    <property type="match status" value="1"/>
</dbReference>
<sequence>MKQFTLRRKRGGEQDNNWESTDPSLNNGNNETSFRENQSMTGAISSPRGSISRQLHDAPGRSVEGLAADPLGLKVVHRPATERRVDIIFVHGLGGSSRMTWSFNRDLEFFWPLKFLPHESDIQDARISTFGYNSDFRPGSGKTKVSILDFSKDLLYDLKYAQDELDSGTEELRMGEKPIIFVVHSMGGLLVKEAYLQGQNDPMYQDIVKAISSIVFLSTPHRGTHLAETLNRILQVSFLASPMQYISELAGGSQTLQKLNEQFRHVAPKLRIASFYETRPTSLIKKAQLMVLEKDSSVLGYPGEISKPLDADHHGVCKYESREDPRYITVRNALKSLIGKAEPLREAEQGVNGDSKADIEAYLDVAESPERDYNFFRDRWVPGTCAWLLNHETFASWVNDSHSEPFILWINGNAASGKSILSSFVIDHLVHLGLDCNYFFVRYNDLKKRSPSLILRSLASQIAHKIPAYAAKIRQLEAASTELKTSHFRMIWQCLFKQALFHLEGKKPVYLVIDGLDEAEHPGDLLKLFSDLQMTSWPLRVLVVSRKTHEISSAWLKLGRQVRVEAIPIEGSREDFRSYIDQEMDMADDETYREEVTQRLMERARGNFLWVHLAVQKINGCYTIKDVEETLTNLLPGMESLYDRMAASVQVQASKDGQRLGIRILGWAACAQRVLSVDELSDALSNEGLIEIHRTIGDLCGGFLVVDIEGTVSMVHETAREYLMAGRGPEQSLFMDRKSTHLTLFQRCIQRLTDPALRSLMVRNKTPGLLDYAMRYWFIHLSHCNLTDPQVLYTTAKFLKGPHILTWVSIAATKQELRTLVVASRYLTDIVHKLRQAETGMPLEFRQAIDAIDGWATDMVKVVGKFGDRLLEYPDSILKLIPPFCPETSMIYQQFGRKESKSLQVGFSGNVVWDDCLARFSMEEGLLASSVVTGGSLIAILATIRRSSHIIIYNSHTFEKQRRITHPERVFDIQISHSGKLLVSYGYQTTRVWDVGTGDCLRILKNPNRRPKPHTMVFADDDTRLLVGGEDRFVRSFSLDAEDDNEWTTIAQIEEERMEDTVLNFPMCSALSPDGTMIAYGYRAYPMTVWELEPANLVGHCNMELDATDMTIQSTTFGEVFHVAWHPLSDDREVFGLTQEGLLFKWSPYEDVPSVTAHTAAHNMTVSDDGLLIATGDAMGTVKVLATADLSVLYHLSSQDPVMSIEFSTDSRRLYDVRGSYGNVWQPNTLARLADSSAYPDYNSDSISEVESFAKHSLHPEYQAIRMDNVITLAGQPLGSLYCYGTEDGVAALCEIGHGKIMDLERLESFMGKLNIKRVIRTGKSWDSVKTETETEIQLPPDHGHITQLFFHPTRHQLLISTPQTLFLLDQGSGELKRTDISEDIRARWVSHPALPDYLLGFGATKLYLFKWESLEELKSEVWTYFPPRMGNRASTFSSGPGLRRSATSFKLERDFLGRLVFSDADTSNILLQLWSPNDSEQVKPDYLIFDVEEIIKSCNQIGGDATQKTSTKTKELHYTVIPHTIASGIREPLAFISRRRLIYLDHDRWICTWRLPSKSARSGRPPVGMVRRGGGFRASSIDAPGSSASGNSDVERHYFLPGDWVTADQVHLCVAMSDGTLLFPKNGDVASVQCAKLRR</sequence>
<dbReference type="Gene3D" id="3.40.50.1820">
    <property type="entry name" value="alpha/beta hydrolase"/>
    <property type="match status" value="1"/>
</dbReference>
<organism evidence="5 6">
    <name type="scientific">Apiospora kogelbergensis</name>
    <dbReference type="NCBI Taxonomy" id="1337665"/>
    <lineage>
        <taxon>Eukaryota</taxon>
        <taxon>Fungi</taxon>
        <taxon>Dikarya</taxon>
        <taxon>Ascomycota</taxon>
        <taxon>Pezizomycotina</taxon>
        <taxon>Sordariomycetes</taxon>
        <taxon>Xylariomycetidae</taxon>
        <taxon>Amphisphaeriales</taxon>
        <taxon>Apiosporaceae</taxon>
        <taxon>Apiospora</taxon>
    </lineage>
</organism>
<feature type="domain" description="GPI inositol-deacylase winged helix" evidence="3">
    <location>
        <begin position="653"/>
        <end position="725"/>
    </location>
</feature>
<comment type="caution">
    <text evidence="5">The sequence shown here is derived from an EMBL/GenBank/DDBJ whole genome shotgun (WGS) entry which is preliminary data.</text>
</comment>
<feature type="compositionally biased region" description="Polar residues" evidence="2">
    <location>
        <begin position="14"/>
        <end position="53"/>
    </location>
</feature>
<dbReference type="Pfam" id="PF22939">
    <property type="entry name" value="WHD_GPIID"/>
    <property type="match status" value="1"/>
</dbReference>
<dbReference type="Proteomes" id="UP001392437">
    <property type="component" value="Unassembled WGS sequence"/>
</dbReference>
<dbReference type="InterPro" id="IPR036322">
    <property type="entry name" value="WD40_repeat_dom_sf"/>
</dbReference>
<evidence type="ECO:0000313" key="5">
    <source>
        <dbReference type="EMBL" id="KAK8101908.1"/>
    </source>
</evidence>
<dbReference type="InterPro" id="IPR001680">
    <property type="entry name" value="WD40_rpt"/>
</dbReference>
<evidence type="ECO:0000256" key="1">
    <source>
        <dbReference type="ARBA" id="ARBA00022737"/>
    </source>
</evidence>
<keyword evidence="1" id="KW-0677">Repeat</keyword>